<protein>
    <submittedName>
        <fullName evidence="1">Uncharacterized protein</fullName>
    </submittedName>
</protein>
<comment type="caution">
    <text evidence="1">The sequence shown here is derived from an EMBL/GenBank/DDBJ whole genome shotgun (WGS) entry which is preliminary data.</text>
</comment>
<dbReference type="Proteomes" id="UP001143307">
    <property type="component" value="Unassembled WGS sequence"/>
</dbReference>
<keyword evidence="2" id="KW-1185">Reference proteome</keyword>
<dbReference type="RefSeq" id="WP_279251109.1">
    <property type="nucleotide sequence ID" value="NZ_SHNP01000001.1"/>
</dbReference>
<name>A0ABT3SPZ1_9GAMM</name>
<proteinExistence type="predicted"/>
<evidence type="ECO:0000313" key="1">
    <source>
        <dbReference type="EMBL" id="MCX2972042.1"/>
    </source>
</evidence>
<reference evidence="1" key="1">
    <citation type="submission" date="2019-02" db="EMBL/GenBank/DDBJ databases">
        <authorList>
            <person name="Li S.-H."/>
        </authorList>
    </citation>
    <scope>NUCLEOTIDE SEQUENCE</scope>
    <source>
        <strain evidence="1">IMCC8485</strain>
    </source>
</reference>
<organism evidence="1 2">
    <name type="scientific">Candidatus Seongchinamella marina</name>
    <dbReference type="NCBI Taxonomy" id="2518990"/>
    <lineage>
        <taxon>Bacteria</taxon>
        <taxon>Pseudomonadati</taxon>
        <taxon>Pseudomonadota</taxon>
        <taxon>Gammaproteobacteria</taxon>
        <taxon>Cellvibrionales</taxon>
        <taxon>Halieaceae</taxon>
        <taxon>Seongchinamella</taxon>
    </lineage>
</organism>
<gene>
    <name evidence="1" type="ORF">EYC87_00395</name>
</gene>
<accession>A0ABT3SPZ1</accession>
<dbReference type="EMBL" id="SHNP01000001">
    <property type="protein sequence ID" value="MCX2972042.1"/>
    <property type="molecule type" value="Genomic_DNA"/>
</dbReference>
<sequence length="106" mass="11376">MPNRFLMPVMLSVAAVVTPGSIQLASAEEAACASPAVPIEAEEYTPLTSDNYARTETQQIFAGAYIQKIAQATGYSGMEVLMPERVPSDPNHKAFARANFGFFCDG</sequence>
<evidence type="ECO:0000313" key="2">
    <source>
        <dbReference type="Proteomes" id="UP001143307"/>
    </source>
</evidence>